<reference evidence="1 2" key="1">
    <citation type="journal article" date="1998" name="Avian Pathol.">
        <title>Growth analysis of adenoviruses isolated from pigeons in chicken cells and serological characterization of the isolates.</title>
        <authorList>
            <person name="Hess M."/>
            <person name="Prusas C."/>
            <person name="Monreal G."/>
        </authorList>
    </citation>
    <scope>NUCLEOTIDE SEQUENCE [LARGE SCALE GENOMIC DNA]</scope>
    <source>
        <strain evidence="1 2">IDA4</strain>
    </source>
</reference>
<sequence>MAVYRQDHKGEPLPRDVDQLVHRLCTLRIFSRGEWREHDPDHYQRFERVAPQLLHRAMKRYCEYSLAQLLYQLHSLEGGQAPTGVHSCHLSRLAEREGMHLTQLVAALLRWFDGYGFDTGHDYCNTLYVVGDATTVADGFVERLLRLFFLHVTADLREFDPRVLLAARKVVRLLHFPLVTTAAVFSNPFVNTLLRGEAVRLPEFGQPKIRTVGPYKCIVRLRQLPPLGALPTNARQHVILRFTTSEPCPFLHRELTTYLRRLQHHTRERPVRRCENPFGCLCSETLLDLVCDSCRDCQLSLLGNDSPSSSPD</sequence>
<gene>
    <name evidence="1" type="primary">ORF12</name>
</gene>
<evidence type="ECO:0000313" key="1">
    <source>
        <dbReference type="EMBL" id="CDO33894.1"/>
    </source>
</evidence>
<reference evidence="1 2" key="3">
    <citation type="journal article" date="2014" name="Virology">
        <title>Complete genome sequences of pigeon adenovirus 1 and duck adenovirus 2 extend the number of species within the genus Aviadenovirus.</title>
        <authorList>
            <person name="Marek A."/>
            <person name="Kajan G.L."/>
            <person name="Kosiol C."/>
            <person name="Harrach B."/>
            <person name="Schlotterer C."/>
            <person name="Hess M."/>
        </authorList>
    </citation>
    <scope>NUCLEOTIDE SEQUENCE [LARGE SCALE GENOMIC DNA]</scope>
    <source>
        <strain evidence="1 2">IDA4</strain>
    </source>
</reference>
<dbReference type="GeneID" id="19831544"/>
<dbReference type="EMBL" id="FN824512">
    <property type="protein sequence ID" value="CDO33894.1"/>
    <property type="molecule type" value="Genomic_DNA"/>
</dbReference>
<name>X5LRL7_9ADEN</name>
<accession>X5LRL7</accession>
<dbReference type="OrthoDB" id="8778at10239"/>
<reference evidence="1 2" key="2">
    <citation type="journal article" date="2010" name="J. Virol. Methods">
        <title>Classification of fowl adenoviruses by use of phylogenetic analysis and high-resolution melting-curve analysis of the hexon L1 gene region.</title>
        <authorList>
            <person name="Marek A."/>
            <person name="Gunes A."/>
            <person name="Schulz E."/>
            <person name="Hess M."/>
        </authorList>
    </citation>
    <scope>NUCLEOTIDE SEQUENCE [LARGE SCALE GENOMIC DNA]</scope>
    <source>
        <strain evidence="1 2">IDA4</strain>
    </source>
</reference>
<organism evidence="1 2">
    <name type="scientific">Pigeon adenovirus 1</name>
    <dbReference type="NCBI Taxonomy" id="764030"/>
    <lineage>
        <taxon>Viruses</taxon>
        <taxon>Varidnaviria</taxon>
        <taxon>Bamfordvirae</taxon>
        <taxon>Preplasmiviricota</taxon>
        <taxon>Polisuviricotina</taxon>
        <taxon>Pharingeaviricetes</taxon>
        <taxon>Rowavirales</taxon>
        <taxon>Adenoviridae</taxon>
        <taxon>Aviadenovirus</taxon>
        <taxon>Aviadenovirus columbae</taxon>
        <taxon>Pigeon aviadenovirus A</taxon>
    </lineage>
</organism>
<proteinExistence type="predicted"/>
<protein>
    <submittedName>
        <fullName evidence="1">Protein ORF12</fullName>
    </submittedName>
</protein>
<evidence type="ECO:0000313" key="2">
    <source>
        <dbReference type="Proteomes" id="UP000098205"/>
    </source>
</evidence>
<dbReference type="KEGG" id="vg:19831544"/>
<keyword evidence="2" id="KW-1185">Reference proteome</keyword>
<dbReference type="Proteomes" id="UP000098205">
    <property type="component" value="Segment"/>
</dbReference>
<dbReference type="RefSeq" id="YP_009047092.1">
    <property type="nucleotide sequence ID" value="NC_024474.1"/>
</dbReference>